<accession>A0A1N7NFS1</accession>
<evidence type="ECO:0000313" key="1">
    <source>
        <dbReference type="EMBL" id="SIS97088.1"/>
    </source>
</evidence>
<gene>
    <name evidence="1" type="ORF">SAMN05421788_102401</name>
</gene>
<dbReference type="Proteomes" id="UP000186917">
    <property type="component" value="Unassembled WGS sequence"/>
</dbReference>
<sequence>MKIAIPSLWLSTVTEFAGSDKSIANIIDKTAYLFDIDSLKSKEITACHHH</sequence>
<proteinExistence type="predicted"/>
<name>A0A1N7NFS1_9BACT</name>
<keyword evidence="2" id="KW-1185">Reference proteome</keyword>
<evidence type="ECO:0000313" key="2">
    <source>
        <dbReference type="Proteomes" id="UP000186917"/>
    </source>
</evidence>
<protein>
    <submittedName>
        <fullName evidence="1">Uncharacterized protein</fullName>
    </submittedName>
</protein>
<organism evidence="1 2">
    <name type="scientific">Filimonas lacunae</name>
    <dbReference type="NCBI Taxonomy" id="477680"/>
    <lineage>
        <taxon>Bacteria</taxon>
        <taxon>Pseudomonadati</taxon>
        <taxon>Bacteroidota</taxon>
        <taxon>Chitinophagia</taxon>
        <taxon>Chitinophagales</taxon>
        <taxon>Chitinophagaceae</taxon>
        <taxon>Filimonas</taxon>
    </lineage>
</organism>
<dbReference type="EMBL" id="FTOR01000002">
    <property type="protein sequence ID" value="SIS97088.1"/>
    <property type="molecule type" value="Genomic_DNA"/>
</dbReference>
<reference evidence="2" key="1">
    <citation type="submission" date="2017-01" db="EMBL/GenBank/DDBJ databases">
        <authorList>
            <person name="Varghese N."/>
            <person name="Submissions S."/>
        </authorList>
    </citation>
    <scope>NUCLEOTIDE SEQUENCE [LARGE SCALE GENOMIC DNA]</scope>
    <source>
        <strain evidence="2">DSM 21054</strain>
    </source>
</reference>
<dbReference type="AlphaFoldDB" id="A0A1N7NFS1"/>